<dbReference type="OrthoDB" id="2968867at2"/>
<reference evidence="1 2" key="1">
    <citation type="submission" date="2018-08" db="EMBL/GenBank/DDBJ databases">
        <title>Bacillus jemisoniae sp. nov., Bacillus chryseoplanitiae sp. nov., Bacillus resnikiae sp. nov., and Bacillus frankliniae sp. nov., isolated from Viking spacecraft and associated surfaces.</title>
        <authorList>
            <person name="Seuylemezian A."/>
            <person name="Vaishampayan P."/>
        </authorList>
    </citation>
    <scope>NUCLEOTIDE SEQUENCE [LARGE SCALE GENOMIC DNA]</scope>
    <source>
        <strain evidence="1 2">JJ-247</strain>
    </source>
</reference>
<organism evidence="1 2">
    <name type="scientific">Mesobacillus zeae</name>
    <dbReference type="NCBI Taxonomy" id="1917180"/>
    <lineage>
        <taxon>Bacteria</taxon>
        <taxon>Bacillati</taxon>
        <taxon>Bacillota</taxon>
        <taxon>Bacilli</taxon>
        <taxon>Bacillales</taxon>
        <taxon>Bacillaceae</taxon>
        <taxon>Mesobacillus</taxon>
    </lineage>
</organism>
<dbReference type="Pfam" id="PF14165">
    <property type="entry name" value="YtzH"/>
    <property type="match status" value="1"/>
</dbReference>
<evidence type="ECO:0008006" key="3">
    <source>
        <dbReference type="Google" id="ProtNLM"/>
    </source>
</evidence>
<protein>
    <recommendedName>
        <fullName evidence="3">YtzH-like family protein</fullName>
    </recommendedName>
</protein>
<comment type="caution">
    <text evidence="1">The sequence shown here is derived from an EMBL/GenBank/DDBJ whole genome shotgun (WGS) entry which is preliminary data.</text>
</comment>
<sequence length="92" mass="10417">MPLNHTDQVNLLKDILSNQQSDCCGSVAECEQLERLIKSLMVNADISQNVRPILEEIYIYSQNGKNTADLDEHINAHQDQLSSWVENIGEFS</sequence>
<dbReference type="InterPro" id="IPR025547">
    <property type="entry name" value="YtzH"/>
</dbReference>
<evidence type="ECO:0000313" key="1">
    <source>
        <dbReference type="EMBL" id="RID83087.1"/>
    </source>
</evidence>
<evidence type="ECO:0000313" key="2">
    <source>
        <dbReference type="Proteomes" id="UP000265816"/>
    </source>
</evidence>
<name>A0A398AZR2_9BACI</name>
<dbReference type="EMBL" id="QWVT01000029">
    <property type="protein sequence ID" value="RID83087.1"/>
    <property type="molecule type" value="Genomic_DNA"/>
</dbReference>
<dbReference type="RefSeq" id="WP_119113933.1">
    <property type="nucleotide sequence ID" value="NZ_CBCSEO010000003.1"/>
</dbReference>
<proteinExistence type="predicted"/>
<dbReference type="Proteomes" id="UP000265816">
    <property type="component" value="Unassembled WGS sequence"/>
</dbReference>
<gene>
    <name evidence="1" type="ORF">D1970_16330</name>
</gene>
<accession>A0A398AZR2</accession>
<keyword evidence="2" id="KW-1185">Reference proteome</keyword>
<dbReference type="AlphaFoldDB" id="A0A398AZR2"/>